<dbReference type="Proteomes" id="UP000525068">
    <property type="component" value="Unassembled WGS sequence"/>
</dbReference>
<dbReference type="EMBL" id="AAARIE010000003">
    <property type="protein sequence ID" value="EAE2659195.1"/>
    <property type="molecule type" value="Genomic_DNA"/>
</dbReference>
<evidence type="ECO:0000313" key="18">
    <source>
        <dbReference type="Proteomes" id="UP000529135"/>
    </source>
</evidence>
<gene>
    <name evidence="10" type="ORF">BES38_10150</name>
    <name evidence="2" type="ORF">CD20_02255</name>
    <name evidence="6" type="ORF">D4271_06545</name>
    <name evidence="4" type="ORF">D4C60_07810</name>
    <name evidence="5" type="ORF">D4D89_07235</name>
    <name evidence="7" type="ORF">D5M70_06680</name>
    <name evidence="1" type="ORF">E0I39_07300</name>
    <name evidence="3" type="ORF">E1V33_03405</name>
    <name evidence="8" type="ORF">FJU19_07140</name>
    <name evidence="9" type="ORF">G3R95_002008</name>
</gene>
<evidence type="ECO:0000313" key="2">
    <source>
        <dbReference type="EMBL" id="EAD8144885.1"/>
    </source>
</evidence>
<dbReference type="Proteomes" id="UP000470497">
    <property type="component" value="Unassembled WGS sequence"/>
</dbReference>
<evidence type="ECO:0000313" key="9">
    <source>
        <dbReference type="EMBL" id="EDP8410443.1"/>
    </source>
</evidence>
<dbReference type="EMBL" id="AABEVI010000004">
    <property type="protein sequence ID" value="EAH0218104.1"/>
    <property type="molecule type" value="Genomic_DNA"/>
</dbReference>
<evidence type="ECO:0000313" key="13">
    <source>
        <dbReference type="Proteomes" id="UP000413786"/>
    </source>
</evidence>
<reference evidence="2 11" key="1">
    <citation type="submission" date="2018-06" db="EMBL/GenBank/DDBJ databases">
        <authorList>
            <consortium name="GenomeTrakr: Next Generation Sequencing Network for Food Pathogen Tracability"/>
        </authorList>
    </citation>
    <scope>NUCLEOTIDE SEQUENCE [LARGE SCALE GENOMIC DNA]</scope>
    <source>
        <strain evidence="2 11">NYAG13B12507-5</strain>
    </source>
</reference>
<dbReference type="Proteomes" id="UP000371553">
    <property type="component" value="Unassembled WGS sequence"/>
</dbReference>
<evidence type="ECO:0000313" key="10">
    <source>
        <dbReference type="EMBL" id="UUJ78727.1"/>
    </source>
</evidence>
<evidence type="ECO:0000313" key="16">
    <source>
        <dbReference type="Proteomes" id="UP000517258"/>
    </source>
</evidence>
<dbReference type="RefSeq" id="WP_003733030.1">
    <property type="nucleotide sequence ID" value="NZ_CAAVEO010000004.1"/>
</dbReference>
<dbReference type="EMBL" id="AABEQV010000004">
    <property type="protein sequence ID" value="EAG9856894.1"/>
    <property type="molecule type" value="Genomic_DNA"/>
</dbReference>
<reference evidence="10" key="3">
    <citation type="submission" date="2022-06" db="EMBL/GenBank/DDBJ databases">
        <title>Complete genomes of Listeria monocytogenes strains L58-55 and 6179.</title>
        <authorList>
            <person name="Schmitz-Esser S."/>
            <person name="Tibbs-Cortes B.W."/>
        </authorList>
    </citation>
    <scope>NUCLEOTIDE SEQUENCE</scope>
    <source>
        <strain evidence="10">L58-55</strain>
    </source>
</reference>
<evidence type="ECO:0000313" key="7">
    <source>
        <dbReference type="EMBL" id="EAH3126985.1"/>
    </source>
</evidence>
<evidence type="ECO:0000313" key="11">
    <source>
        <dbReference type="Proteomes" id="UP000371553"/>
    </source>
</evidence>
<evidence type="ECO:0000313" key="4">
    <source>
        <dbReference type="EMBL" id="EAG9856894.1"/>
    </source>
</evidence>
<dbReference type="EMBL" id="AABFMV010000004">
    <property type="protein sequence ID" value="EAH1615061.1"/>
    <property type="molecule type" value="Genomic_DNA"/>
</dbReference>
<protein>
    <submittedName>
        <fullName evidence="3">Uncharacterized protein</fullName>
    </submittedName>
</protein>
<evidence type="ECO:0000313" key="17">
    <source>
        <dbReference type="Proteomes" id="UP000525068"/>
    </source>
</evidence>
<evidence type="ECO:0000313" key="5">
    <source>
        <dbReference type="EMBL" id="EAH0218104.1"/>
    </source>
</evidence>
<accession>A0A468EWL4</accession>
<reference evidence="12 13" key="2">
    <citation type="submission" date="2019-03" db="EMBL/GenBank/DDBJ databases">
        <authorList>
            <person name="Ashton P.M."/>
            <person name="Dallman T."/>
            <person name="Nair S."/>
            <person name="De Pinna E."/>
            <person name="Peters T."/>
            <person name="Grant K."/>
        </authorList>
    </citation>
    <scope>NUCLEOTIDE SEQUENCE [LARGE SCALE GENOMIC DNA]</scope>
    <source>
        <strain evidence="4 19">429821</strain>
        <strain evidence="6 17">562417</strain>
        <strain evidence="7 18">562428</strain>
        <strain evidence="5 16">563356</strain>
        <strain evidence="1 13">688377</strain>
        <strain evidence="8 15">760311</strain>
        <strain evidence="9 14">883775</strain>
        <strain evidence="3">RL15000161</strain>
    </source>
</reference>
<dbReference type="EMBL" id="AAAPCR010000002">
    <property type="protein sequence ID" value="EAD8144885.1"/>
    <property type="molecule type" value="Genomic_DNA"/>
</dbReference>
<dbReference type="Proteomes" id="UP000383365">
    <property type="component" value="Unassembled WGS sequence"/>
</dbReference>
<sequence length="162" mass="18917">MKEDILAVYKKFEINNLNMFFDDLIEYVNKYYTVFSKYISLDYLDAITRLDSTSLILGHSDDNFEIAIPFYTNKVIEGLNEEELSNQVSSLIWDLSAYMTEELCPSCNDSNLRLTTMVSREDTLVKFCDECLYTGIRNERVEIEEDLVPAPKKKVEEYLRGK</sequence>
<dbReference type="EMBL" id="AAJEKY010000004">
    <property type="protein sequence ID" value="ECL0130864.1"/>
    <property type="molecule type" value="Genomic_DNA"/>
</dbReference>
<dbReference type="Proteomes" id="UP000478945">
    <property type="component" value="Unassembled WGS sequence"/>
</dbReference>
<dbReference type="EMBL" id="AAAIJX010000004">
    <property type="protein sequence ID" value="EAC4482691.1"/>
    <property type="molecule type" value="Genomic_DNA"/>
</dbReference>
<dbReference type="EMBL" id="AANOZB010000005">
    <property type="protein sequence ID" value="EDP8410443.1"/>
    <property type="molecule type" value="Genomic_DNA"/>
</dbReference>
<dbReference type="AlphaFoldDB" id="A0A468EWL4"/>
<name>A0A468EWL4_LISMN</name>
<dbReference type="Proteomes" id="UP000548826">
    <property type="component" value="Unassembled WGS sequence"/>
</dbReference>
<proteinExistence type="predicted"/>
<dbReference type="Proteomes" id="UP000517258">
    <property type="component" value="Unassembled WGS sequence"/>
</dbReference>
<dbReference type="Proteomes" id="UP000529135">
    <property type="component" value="Unassembled WGS sequence"/>
</dbReference>
<evidence type="ECO:0000313" key="6">
    <source>
        <dbReference type="EMBL" id="EAH1615061.1"/>
    </source>
</evidence>
<evidence type="ECO:0000313" key="19">
    <source>
        <dbReference type="Proteomes" id="UP000548826"/>
    </source>
</evidence>
<dbReference type="EMBL" id="CP098507">
    <property type="protein sequence ID" value="UUJ78727.1"/>
    <property type="molecule type" value="Genomic_DNA"/>
</dbReference>
<evidence type="ECO:0000313" key="12">
    <source>
        <dbReference type="Proteomes" id="UP000383365"/>
    </source>
</evidence>
<evidence type="ECO:0000313" key="14">
    <source>
        <dbReference type="Proteomes" id="UP000470497"/>
    </source>
</evidence>
<dbReference type="Proteomes" id="UP000413786">
    <property type="component" value="Unassembled WGS sequence"/>
</dbReference>
<organism evidence="3 12">
    <name type="scientific">Listeria monocytogenes</name>
    <dbReference type="NCBI Taxonomy" id="1639"/>
    <lineage>
        <taxon>Bacteria</taxon>
        <taxon>Bacillati</taxon>
        <taxon>Bacillota</taxon>
        <taxon>Bacilli</taxon>
        <taxon>Bacillales</taxon>
        <taxon>Listeriaceae</taxon>
        <taxon>Listeria</taxon>
    </lineage>
</organism>
<dbReference type="Proteomes" id="UP000193519">
    <property type="component" value="Chromosome"/>
</dbReference>
<evidence type="ECO:0000313" key="3">
    <source>
        <dbReference type="EMBL" id="EAE2659195.1"/>
    </source>
</evidence>
<dbReference type="EMBL" id="AABGFX010000004">
    <property type="protein sequence ID" value="EAH3126985.1"/>
    <property type="molecule type" value="Genomic_DNA"/>
</dbReference>
<evidence type="ECO:0000313" key="8">
    <source>
        <dbReference type="EMBL" id="ECL0130864.1"/>
    </source>
</evidence>
<evidence type="ECO:0000313" key="15">
    <source>
        <dbReference type="Proteomes" id="UP000478945"/>
    </source>
</evidence>
<evidence type="ECO:0000313" key="1">
    <source>
        <dbReference type="EMBL" id="EAC4482691.1"/>
    </source>
</evidence>